<dbReference type="Proteomes" id="UP000032515">
    <property type="component" value="Unassembled WGS sequence"/>
</dbReference>
<reference evidence="3 4" key="1">
    <citation type="submission" date="2014-11" db="EMBL/GenBank/DDBJ databases">
        <title>Genomics and ecophysiology of heterotrophic nitrogen fixing bacteria isolated from estuarine surface water.</title>
        <authorList>
            <person name="Bentzon-Tilia M."/>
            <person name="Severin I."/>
            <person name="Hansen L.H."/>
            <person name="Riemann L."/>
        </authorList>
    </citation>
    <scope>NUCLEOTIDE SEQUENCE [LARGE SCALE GENOMIC DNA]</scope>
    <source>
        <strain evidence="3 4">BAL398</strain>
    </source>
</reference>
<sequence>MPTQTRQRNEPTPQPVDRIGFSAITRMAYDGVSLMPLWQQLMAKVDGGVATPGDGLDLALVTQLLGEGQAGHAIQTEVLAVHQLFRSLSRTGAAAGALRVLALAADTAMGDNTPIEFLLDQPGVELTTLYVVPGIALPDPLPAHDVTIVIAANVEDSRGALAEIARLAPIWPAPLLNGPTKIRMLDRDTTPVLLAGIDGLEVPARIALTRAELAAVAQGTHPLAEIADGLDFPITARPRGARAGQGLCRIANRAALADYLAARAEDDFVVQRFVDTASEDGLFRKYRLVVIDGQPYACHMAISEQWNAWYVTAGMAQSPSKQLEEATFFYTFDFGFALRHRTPLTELITRIGLDYFTIDCAQDANGDLVVFEIGNTAVVHDMDSDEQLPYRSRQMNKLFDAFAAMLLYRARQAVRSAA</sequence>
<feature type="domain" description="ATP-grasp" evidence="2">
    <location>
        <begin position="192"/>
        <end position="404"/>
    </location>
</feature>
<dbReference type="InterPro" id="IPR011761">
    <property type="entry name" value="ATP-grasp"/>
</dbReference>
<gene>
    <name evidence="3" type="ORF">OO17_13105</name>
</gene>
<keyword evidence="1" id="KW-0067">ATP-binding</keyword>
<evidence type="ECO:0000256" key="1">
    <source>
        <dbReference type="PROSITE-ProRule" id="PRU00409"/>
    </source>
</evidence>
<protein>
    <recommendedName>
        <fullName evidence="2">ATP-grasp domain-containing protein</fullName>
    </recommendedName>
</protein>
<keyword evidence="1" id="KW-0547">Nucleotide-binding</keyword>
<dbReference type="OrthoDB" id="460582at2"/>
<evidence type="ECO:0000259" key="2">
    <source>
        <dbReference type="PROSITE" id="PS50975"/>
    </source>
</evidence>
<dbReference type="EMBL" id="JXXE01000262">
    <property type="protein sequence ID" value="KIZ42324.1"/>
    <property type="molecule type" value="Genomic_DNA"/>
</dbReference>
<dbReference type="AlphaFoldDB" id="A0A0D7ENC4"/>
<comment type="caution">
    <text evidence="3">The sequence shown here is derived from an EMBL/GenBank/DDBJ whole genome shotgun (WGS) entry which is preliminary data.</text>
</comment>
<dbReference type="PROSITE" id="PS50975">
    <property type="entry name" value="ATP_GRASP"/>
    <property type="match status" value="1"/>
</dbReference>
<proteinExistence type="predicted"/>
<dbReference type="GO" id="GO:0005524">
    <property type="term" value="F:ATP binding"/>
    <property type="evidence" value="ECO:0007669"/>
    <property type="project" value="UniProtKB-UniRule"/>
</dbReference>
<organism evidence="3 4">
    <name type="scientific">Rhodopseudomonas palustris</name>
    <dbReference type="NCBI Taxonomy" id="1076"/>
    <lineage>
        <taxon>Bacteria</taxon>
        <taxon>Pseudomonadati</taxon>
        <taxon>Pseudomonadota</taxon>
        <taxon>Alphaproteobacteria</taxon>
        <taxon>Hyphomicrobiales</taxon>
        <taxon>Nitrobacteraceae</taxon>
        <taxon>Rhodopseudomonas</taxon>
    </lineage>
</organism>
<evidence type="ECO:0000313" key="3">
    <source>
        <dbReference type="EMBL" id="KIZ42324.1"/>
    </source>
</evidence>
<name>A0A0D7ENC4_RHOPL</name>
<evidence type="ECO:0000313" key="4">
    <source>
        <dbReference type="Proteomes" id="UP000032515"/>
    </source>
</evidence>
<accession>A0A0D7ENC4</accession>
<dbReference type="GO" id="GO:0046872">
    <property type="term" value="F:metal ion binding"/>
    <property type="evidence" value="ECO:0007669"/>
    <property type="project" value="InterPro"/>
</dbReference>
<dbReference type="SUPFAM" id="SSF56059">
    <property type="entry name" value="Glutathione synthetase ATP-binding domain-like"/>
    <property type="match status" value="1"/>
</dbReference>
<dbReference type="PATRIC" id="fig|1076.23.peg.2710"/>
<dbReference type="RefSeq" id="WP_044411281.1">
    <property type="nucleotide sequence ID" value="NZ_JXXE01000262.1"/>
</dbReference>